<dbReference type="Pfam" id="PF00149">
    <property type="entry name" value="Metallophos"/>
    <property type="match status" value="1"/>
</dbReference>
<evidence type="ECO:0000313" key="3">
    <source>
        <dbReference type="Proteomes" id="UP000291892"/>
    </source>
</evidence>
<dbReference type="EMBL" id="SIKX01000001">
    <property type="protein sequence ID" value="TBF18896.1"/>
    <property type="molecule type" value="Genomic_DNA"/>
</dbReference>
<reference evidence="2 3" key="1">
    <citation type="submission" date="2019-02" db="EMBL/GenBank/DDBJ databases">
        <title>The genomic architecture of introgression among sibling species of bacteria.</title>
        <authorList>
            <person name="Cavassim M.I.A."/>
            <person name="Moeskjaer S."/>
            <person name="Moslemi C."/>
            <person name="Fields B."/>
            <person name="Bachmann A."/>
            <person name="Vilhjalmsson B."/>
            <person name="Schierup M.H."/>
            <person name="Young J.P.W."/>
            <person name="Andersen S.U."/>
        </authorList>
    </citation>
    <scope>NUCLEOTIDE SEQUENCE [LARGE SCALE GENOMIC DNA]</scope>
    <source>
        <strain evidence="2 3">SM42</strain>
    </source>
</reference>
<evidence type="ECO:0000259" key="1">
    <source>
        <dbReference type="Pfam" id="PF00149"/>
    </source>
</evidence>
<dbReference type="InterPro" id="IPR004843">
    <property type="entry name" value="Calcineurin-like_PHP"/>
</dbReference>
<sequence length="274" mass="30919">MKAWVISDIHSSPLDLLHRRQLSVPRADICICAGDIAGDIERAIDFLHAEIAPHMPVVAVLGNHDFYGTSIDRALEYALKWTAGTNVHILENETFERGDLRIVGATLWTDFEIQAHDFGSLPIQARRDLAVRECMRYLLDFRLIHRSDTRAGDESGLITPNEMISRHRESRAYIARELARPFDGTTVVLTHHAPSVRSLDPRFDGHISNAAFASNLSSTIAKGRPSFWIHGHIHRFHDYVESETRVLCNPRGYRNEASGEFRLGFVIETTSLKG</sequence>
<dbReference type="Proteomes" id="UP000291892">
    <property type="component" value="Unassembled WGS sequence"/>
</dbReference>
<accession>A0AAE8QCU7</accession>
<dbReference type="InterPro" id="IPR029052">
    <property type="entry name" value="Metallo-depent_PP-like"/>
</dbReference>
<dbReference type="RefSeq" id="WP_130822620.1">
    <property type="nucleotide sequence ID" value="NZ_SIKX01000001.1"/>
</dbReference>
<evidence type="ECO:0000313" key="2">
    <source>
        <dbReference type="EMBL" id="TBF18896.1"/>
    </source>
</evidence>
<dbReference type="PANTHER" id="PTHR37844">
    <property type="entry name" value="SER/THR PROTEIN PHOSPHATASE SUPERFAMILY (AFU_ORTHOLOGUE AFUA_1G14840)"/>
    <property type="match status" value="1"/>
</dbReference>
<dbReference type="Gene3D" id="3.60.21.10">
    <property type="match status" value="1"/>
</dbReference>
<protein>
    <submittedName>
        <fullName evidence="2">Phosphohydrolase</fullName>
    </submittedName>
</protein>
<dbReference type="GO" id="GO:0016787">
    <property type="term" value="F:hydrolase activity"/>
    <property type="evidence" value="ECO:0007669"/>
    <property type="project" value="InterPro"/>
</dbReference>
<dbReference type="SUPFAM" id="SSF56300">
    <property type="entry name" value="Metallo-dependent phosphatases"/>
    <property type="match status" value="1"/>
</dbReference>
<proteinExistence type="predicted"/>
<feature type="domain" description="Calcineurin-like phosphoesterase" evidence="1">
    <location>
        <begin position="1"/>
        <end position="235"/>
    </location>
</feature>
<dbReference type="PANTHER" id="PTHR37844:SF2">
    <property type="entry name" value="SER_THR PROTEIN PHOSPHATASE SUPERFAMILY (AFU_ORTHOLOGUE AFUA_1G14840)"/>
    <property type="match status" value="1"/>
</dbReference>
<gene>
    <name evidence="2" type="ORF">ELG94_11525</name>
</gene>
<organism evidence="2 3">
    <name type="scientific">Rhizobium ruizarguesonis</name>
    <dbReference type="NCBI Taxonomy" id="2081791"/>
    <lineage>
        <taxon>Bacteria</taxon>
        <taxon>Pseudomonadati</taxon>
        <taxon>Pseudomonadota</taxon>
        <taxon>Alphaproteobacteria</taxon>
        <taxon>Hyphomicrobiales</taxon>
        <taxon>Rhizobiaceae</taxon>
        <taxon>Rhizobium/Agrobacterium group</taxon>
        <taxon>Rhizobium</taxon>
    </lineage>
</organism>
<name>A0AAE8QCU7_9HYPH</name>
<dbReference type="AlphaFoldDB" id="A0AAE8QCU7"/>
<comment type="caution">
    <text evidence="2">The sequence shown here is derived from an EMBL/GenBank/DDBJ whole genome shotgun (WGS) entry which is preliminary data.</text>
</comment>